<protein>
    <recommendedName>
        <fullName evidence="10">TonB C-terminal domain-containing protein</fullName>
    </recommendedName>
</protein>
<dbReference type="GO" id="GO:0005886">
    <property type="term" value="C:plasma membrane"/>
    <property type="evidence" value="ECO:0007669"/>
    <property type="project" value="UniProtKB-SubCell"/>
</dbReference>
<dbReference type="GO" id="GO:0015891">
    <property type="term" value="P:siderophore transport"/>
    <property type="evidence" value="ECO:0007669"/>
    <property type="project" value="InterPro"/>
</dbReference>
<evidence type="ECO:0000256" key="8">
    <source>
        <dbReference type="ARBA" id="ARBA00022989"/>
    </source>
</evidence>
<evidence type="ECO:0000313" key="11">
    <source>
        <dbReference type="EMBL" id="SUZ96578.1"/>
    </source>
</evidence>
<evidence type="ECO:0000256" key="1">
    <source>
        <dbReference type="ARBA" id="ARBA00004383"/>
    </source>
</evidence>
<dbReference type="PROSITE" id="PS52015">
    <property type="entry name" value="TONB_CTD"/>
    <property type="match status" value="1"/>
</dbReference>
<dbReference type="GO" id="GO:0015031">
    <property type="term" value="P:protein transport"/>
    <property type="evidence" value="ECO:0007669"/>
    <property type="project" value="UniProtKB-KW"/>
</dbReference>
<evidence type="ECO:0000256" key="9">
    <source>
        <dbReference type="ARBA" id="ARBA00023136"/>
    </source>
</evidence>
<keyword evidence="6" id="KW-0812">Transmembrane</keyword>
<evidence type="ECO:0000256" key="2">
    <source>
        <dbReference type="ARBA" id="ARBA00006555"/>
    </source>
</evidence>
<dbReference type="InterPro" id="IPR006260">
    <property type="entry name" value="TonB/TolA_C"/>
</dbReference>
<dbReference type="AlphaFoldDB" id="A0A381RZS9"/>
<dbReference type="SUPFAM" id="SSF74653">
    <property type="entry name" value="TolA/TonB C-terminal domain"/>
    <property type="match status" value="1"/>
</dbReference>
<dbReference type="InterPro" id="IPR003538">
    <property type="entry name" value="TonB"/>
</dbReference>
<evidence type="ECO:0000256" key="3">
    <source>
        <dbReference type="ARBA" id="ARBA00022448"/>
    </source>
</evidence>
<dbReference type="PRINTS" id="PR01374">
    <property type="entry name" value="TONBPROTEIN"/>
</dbReference>
<proteinExistence type="inferred from homology"/>
<dbReference type="EMBL" id="UINC01002428">
    <property type="protein sequence ID" value="SUZ96578.1"/>
    <property type="molecule type" value="Genomic_DNA"/>
</dbReference>
<keyword evidence="4" id="KW-1003">Cell membrane</keyword>
<accession>A0A381RZS9</accession>
<keyword evidence="7" id="KW-0653">Protein transport</keyword>
<dbReference type="GO" id="GO:0030288">
    <property type="term" value="C:outer membrane-bounded periplasmic space"/>
    <property type="evidence" value="ECO:0007669"/>
    <property type="project" value="InterPro"/>
</dbReference>
<dbReference type="InterPro" id="IPR037682">
    <property type="entry name" value="TonB_C"/>
</dbReference>
<comment type="similarity">
    <text evidence="2">Belongs to the TonB family.</text>
</comment>
<dbReference type="InterPro" id="IPR051045">
    <property type="entry name" value="TonB-dependent_transducer"/>
</dbReference>
<dbReference type="PANTHER" id="PTHR33446">
    <property type="entry name" value="PROTEIN TONB-RELATED"/>
    <property type="match status" value="1"/>
</dbReference>
<feature type="domain" description="TonB C-terminal" evidence="10">
    <location>
        <begin position="41"/>
        <end position="133"/>
    </location>
</feature>
<sequence>MLIKKTNKSIGLKFLILSFTSIFLSMSALAISNTGYVGDDEIEIAVNRIFNQPANYPRKALRKGQEGFVVIEFDIDTDGGVLDPYVLESEPAGVFERSAIKAVRKWLYEAPSYNGVSVKVNNVQVKVSFNLAD</sequence>
<gene>
    <name evidence="11" type="ORF">METZ01_LOCUS49432</name>
</gene>
<evidence type="ECO:0000259" key="10">
    <source>
        <dbReference type="PROSITE" id="PS52015"/>
    </source>
</evidence>
<dbReference type="NCBIfam" id="TIGR01352">
    <property type="entry name" value="tonB_Cterm"/>
    <property type="match status" value="1"/>
</dbReference>
<dbReference type="Pfam" id="PF03544">
    <property type="entry name" value="TonB_C"/>
    <property type="match status" value="1"/>
</dbReference>
<evidence type="ECO:0000256" key="7">
    <source>
        <dbReference type="ARBA" id="ARBA00022927"/>
    </source>
</evidence>
<keyword evidence="9" id="KW-0472">Membrane</keyword>
<organism evidence="11">
    <name type="scientific">marine metagenome</name>
    <dbReference type="NCBI Taxonomy" id="408172"/>
    <lineage>
        <taxon>unclassified sequences</taxon>
        <taxon>metagenomes</taxon>
        <taxon>ecological metagenomes</taxon>
    </lineage>
</organism>
<evidence type="ECO:0000256" key="5">
    <source>
        <dbReference type="ARBA" id="ARBA00022519"/>
    </source>
</evidence>
<dbReference type="GO" id="GO:0031992">
    <property type="term" value="F:energy transducer activity"/>
    <property type="evidence" value="ECO:0007669"/>
    <property type="project" value="InterPro"/>
</dbReference>
<name>A0A381RZS9_9ZZZZ</name>
<keyword evidence="8" id="KW-1133">Transmembrane helix</keyword>
<evidence type="ECO:0000256" key="4">
    <source>
        <dbReference type="ARBA" id="ARBA00022475"/>
    </source>
</evidence>
<keyword evidence="3" id="KW-0813">Transport</keyword>
<keyword evidence="5" id="KW-0997">Cell inner membrane</keyword>
<evidence type="ECO:0000256" key="6">
    <source>
        <dbReference type="ARBA" id="ARBA00022692"/>
    </source>
</evidence>
<dbReference type="Gene3D" id="3.30.1150.10">
    <property type="match status" value="1"/>
</dbReference>
<comment type="subcellular location">
    <subcellularLocation>
        <location evidence="1">Cell inner membrane</location>
        <topology evidence="1">Single-pass membrane protein</topology>
        <orientation evidence="1">Periplasmic side</orientation>
    </subcellularLocation>
</comment>
<dbReference type="GO" id="GO:0055085">
    <property type="term" value="P:transmembrane transport"/>
    <property type="evidence" value="ECO:0007669"/>
    <property type="project" value="InterPro"/>
</dbReference>
<reference evidence="11" key="1">
    <citation type="submission" date="2018-05" db="EMBL/GenBank/DDBJ databases">
        <authorList>
            <person name="Lanie J.A."/>
            <person name="Ng W.-L."/>
            <person name="Kazmierczak K.M."/>
            <person name="Andrzejewski T.M."/>
            <person name="Davidsen T.M."/>
            <person name="Wayne K.J."/>
            <person name="Tettelin H."/>
            <person name="Glass J.I."/>
            <person name="Rusch D."/>
            <person name="Podicherti R."/>
            <person name="Tsui H.-C.T."/>
            <person name="Winkler M.E."/>
        </authorList>
    </citation>
    <scope>NUCLEOTIDE SEQUENCE</scope>
</reference>